<proteinExistence type="inferred from homology"/>
<dbReference type="RefSeq" id="WP_251780123.1">
    <property type="nucleotide sequence ID" value="NZ_JAMKFE010000013.1"/>
</dbReference>
<dbReference type="Gene3D" id="2.60.120.10">
    <property type="entry name" value="Jelly Rolls"/>
    <property type="match status" value="1"/>
</dbReference>
<dbReference type="Proteomes" id="UP001165541">
    <property type="component" value="Unassembled WGS sequence"/>
</dbReference>
<keyword evidence="6" id="KW-1185">Reference proteome</keyword>
<evidence type="ECO:0000313" key="5">
    <source>
        <dbReference type="EMBL" id="MCM5681639.1"/>
    </source>
</evidence>
<evidence type="ECO:0000256" key="1">
    <source>
        <dbReference type="ARBA" id="ARBA00008416"/>
    </source>
</evidence>
<dbReference type="Pfam" id="PF05726">
    <property type="entry name" value="Pirin_C"/>
    <property type="match status" value="1"/>
</dbReference>
<dbReference type="SUPFAM" id="SSF51182">
    <property type="entry name" value="RmlC-like cupins"/>
    <property type="match status" value="1"/>
</dbReference>
<dbReference type="PANTHER" id="PTHR13903:SF8">
    <property type="entry name" value="PIRIN"/>
    <property type="match status" value="1"/>
</dbReference>
<feature type="domain" description="Pirin N-terminal" evidence="3">
    <location>
        <begin position="19"/>
        <end position="122"/>
    </location>
</feature>
<dbReference type="InterPro" id="IPR012093">
    <property type="entry name" value="Pirin"/>
</dbReference>
<name>A0ABT0YSD0_9BURK</name>
<evidence type="ECO:0000259" key="4">
    <source>
        <dbReference type="Pfam" id="PF05726"/>
    </source>
</evidence>
<sequence>MGPIRLKSHAKSLGEGLTVRQLLPAAAMRAVGPFVFFDHIGPADFAPGQGMDVRPHPHIGLATVTYLFEGAIAHRDSLGTLRDILPGEVNWMVAGRGIVHSERTPPAQRAAGHRLHGIQTWMALPLADEEAEPAFVHVGADELPLIEAHGVQLRVVAGEAFGRRSPVPVRSATLYVAAEMPFGSSIEVPPDHAERAIYVASGALSVDGEPVDTGEMLVLPARPVRLRALEKTQALLIGGEPLDLGPENTPETPRHMRWNFVNSRQARIDEAVQAWSRQDPQAFAPVPGESEFIPYP</sequence>
<gene>
    <name evidence="5" type="ORF">M8A51_19100</name>
</gene>
<organism evidence="5 6">
    <name type="scientific">Caldimonas mangrovi</name>
    <dbReference type="NCBI Taxonomy" id="2944811"/>
    <lineage>
        <taxon>Bacteria</taxon>
        <taxon>Pseudomonadati</taxon>
        <taxon>Pseudomonadota</taxon>
        <taxon>Betaproteobacteria</taxon>
        <taxon>Burkholderiales</taxon>
        <taxon>Sphaerotilaceae</taxon>
        <taxon>Caldimonas</taxon>
    </lineage>
</organism>
<evidence type="ECO:0000256" key="2">
    <source>
        <dbReference type="RuleBase" id="RU003457"/>
    </source>
</evidence>
<dbReference type="Pfam" id="PF02678">
    <property type="entry name" value="Pirin"/>
    <property type="match status" value="1"/>
</dbReference>
<feature type="domain" description="Pirin C-terminal" evidence="4">
    <location>
        <begin position="175"/>
        <end position="277"/>
    </location>
</feature>
<evidence type="ECO:0000313" key="6">
    <source>
        <dbReference type="Proteomes" id="UP001165541"/>
    </source>
</evidence>
<dbReference type="InterPro" id="IPR003829">
    <property type="entry name" value="Pirin_N_dom"/>
</dbReference>
<comment type="similarity">
    <text evidence="1 2">Belongs to the pirin family.</text>
</comment>
<comment type="caution">
    <text evidence="5">The sequence shown here is derived from an EMBL/GenBank/DDBJ whole genome shotgun (WGS) entry which is preliminary data.</text>
</comment>
<dbReference type="InterPro" id="IPR008778">
    <property type="entry name" value="Pirin_C_dom"/>
</dbReference>
<dbReference type="InterPro" id="IPR014710">
    <property type="entry name" value="RmlC-like_jellyroll"/>
</dbReference>
<reference evidence="5" key="1">
    <citation type="submission" date="2022-05" db="EMBL/GenBank/DDBJ databases">
        <title>Schlegelella sp. nov., isolated from mangrove soil.</title>
        <authorList>
            <person name="Liu Y."/>
            <person name="Ge X."/>
            <person name="Liu W."/>
        </authorList>
    </citation>
    <scope>NUCLEOTIDE SEQUENCE</scope>
    <source>
        <strain evidence="5">S2-27</strain>
    </source>
</reference>
<dbReference type="CDD" id="cd02247">
    <property type="entry name" value="cupin_pirin_C"/>
    <property type="match status" value="1"/>
</dbReference>
<evidence type="ECO:0000259" key="3">
    <source>
        <dbReference type="Pfam" id="PF02678"/>
    </source>
</evidence>
<dbReference type="InterPro" id="IPR011051">
    <property type="entry name" value="RmlC_Cupin_sf"/>
</dbReference>
<dbReference type="PIRSF" id="PIRSF006232">
    <property type="entry name" value="Pirin"/>
    <property type="match status" value="1"/>
</dbReference>
<protein>
    <submittedName>
        <fullName evidence="5">Pirin family protein</fullName>
    </submittedName>
</protein>
<dbReference type="CDD" id="cd02909">
    <property type="entry name" value="cupin_pirin_N"/>
    <property type="match status" value="1"/>
</dbReference>
<dbReference type="EMBL" id="JAMKFE010000013">
    <property type="protein sequence ID" value="MCM5681639.1"/>
    <property type="molecule type" value="Genomic_DNA"/>
</dbReference>
<dbReference type="PANTHER" id="PTHR13903">
    <property type="entry name" value="PIRIN-RELATED"/>
    <property type="match status" value="1"/>
</dbReference>
<accession>A0ABT0YSD0</accession>